<dbReference type="AlphaFoldDB" id="A0A9E9P2S5"/>
<proteinExistence type="predicted"/>
<evidence type="ECO:0000313" key="3">
    <source>
        <dbReference type="EMBL" id="WAW10214.1"/>
    </source>
</evidence>
<dbReference type="KEGG" id="ovb:NB640_00650"/>
<evidence type="ECO:0000259" key="1">
    <source>
        <dbReference type="SMART" id="SM00897"/>
    </source>
</evidence>
<name>A0A9E9P2S5_9BURK</name>
<keyword evidence="4" id="KW-1185">Reference proteome</keyword>
<dbReference type="EMBL" id="CP098242">
    <property type="protein sequence ID" value="WAW10214.1"/>
    <property type="molecule type" value="Genomic_DNA"/>
</dbReference>
<dbReference type="InterPro" id="IPR013702">
    <property type="entry name" value="FIST_domain_N"/>
</dbReference>
<evidence type="ECO:0000259" key="2">
    <source>
        <dbReference type="SMART" id="SM01204"/>
    </source>
</evidence>
<feature type="domain" description="FIST" evidence="1">
    <location>
        <begin position="33"/>
        <end position="239"/>
    </location>
</feature>
<gene>
    <name evidence="3" type="ORF">NB640_00650</name>
</gene>
<dbReference type="SMART" id="SM00897">
    <property type="entry name" value="FIST"/>
    <property type="match status" value="1"/>
</dbReference>
<dbReference type="SMART" id="SM01204">
    <property type="entry name" value="FIST_C"/>
    <property type="match status" value="1"/>
</dbReference>
<dbReference type="Pfam" id="PF10442">
    <property type="entry name" value="FIST_C"/>
    <property type="match status" value="1"/>
</dbReference>
<feature type="domain" description="FIST C-domain" evidence="2">
    <location>
        <begin position="240"/>
        <end position="383"/>
    </location>
</feature>
<accession>A0A9E9P2S5</accession>
<protein>
    <submittedName>
        <fullName evidence="3">FIST C-terminal domain-containing protein</fullName>
    </submittedName>
</protein>
<organism evidence="3 4">
    <name type="scientific">Oxalobacter vibrioformis</name>
    <dbReference type="NCBI Taxonomy" id="933080"/>
    <lineage>
        <taxon>Bacteria</taxon>
        <taxon>Pseudomonadati</taxon>
        <taxon>Pseudomonadota</taxon>
        <taxon>Betaproteobacteria</taxon>
        <taxon>Burkholderiales</taxon>
        <taxon>Oxalobacteraceae</taxon>
        <taxon>Oxalobacter</taxon>
    </lineage>
</organism>
<dbReference type="Pfam" id="PF08495">
    <property type="entry name" value="FIST"/>
    <property type="match status" value="1"/>
</dbReference>
<sequence length="403" mass="43511">MRAGVGYSENPDTAAAAVEAATAALAQAGKTGPPCDLVLLFSTARHDARILHDSVVSVVGEFPRIVGGGAVGAMTNDQFGYAGDQVGIAVIWLDGVQCDILDEGGLLQGEEKAVGQRLGKKLAALGIGQTSHVVMFYDSFDRTRGDLRLVQASSLIEGMEESLGFFPALSGAGLMGDFTNSPSWQWTGEKMAERHALALAFGDGVQVDSVIIHGCRPITGYYTVTKSEQQTILEINGEPALTFLDRLLGASILPESYPFFLILGINKGDKWVEFNEYNYVNRLCLALDKERKGLVMFESDMVEGTEFQIMHRSLNLDYMKPQIEGLFKGLGGRRPVFAFYIDCAGRAAAYAGLDQEDAVRVQEIVAGRVPLLGLYTGVEIGSVMGRSRALDWTGVFCLFSVPQ</sequence>
<evidence type="ECO:0000313" key="4">
    <source>
        <dbReference type="Proteomes" id="UP001156215"/>
    </source>
</evidence>
<reference evidence="3" key="1">
    <citation type="journal article" date="2022" name="Front. Microbiol.">
        <title>New perspectives on an old grouping: The genomic and phenotypic variability of Oxalobacter formigenes and the implications for calcium oxalate stone prevention.</title>
        <authorList>
            <person name="Chmiel J.A."/>
            <person name="Carr C."/>
            <person name="Stuivenberg G.A."/>
            <person name="Venema R."/>
            <person name="Chanyi R.M."/>
            <person name="Al K.F."/>
            <person name="Giguere D."/>
            <person name="Say H."/>
            <person name="Akouris P.P."/>
            <person name="Dominguez Romero S.A."/>
            <person name="Kwong A."/>
            <person name="Tai V."/>
            <person name="Koval S.F."/>
            <person name="Razvi H."/>
            <person name="Bjazevic J."/>
            <person name="Burton J.P."/>
        </authorList>
    </citation>
    <scope>NUCLEOTIDE SEQUENCE</scope>
    <source>
        <strain evidence="3">WoOx3</strain>
    </source>
</reference>
<dbReference type="Proteomes" id="UP001156215">
    <property type="component" value="Chromosome"/>
</dbReference>
<dbReference type="InterPro" id="IPR019494">
    <property type="entry name" value="FIST_C"/>
</dbReference>
<dbReference type="RefSeq" id="WP_269309217.1">
    <property type="nucleotide sequence ID" value="NZ_CP098242.1"/>
</dbReference>